<dbReference type="EMBL" id="JABSTV010001247">
    <property type="protein sequence ID" value="KAH7972490.1"/>
    <property type="molecule type" value="Genomic_DNA"/>
</dbReference>
<feature type="compositionally biased region" description="Basic and acidic residues" evidence="1">
    <location>
        <begin position="196"/>
        <end position="209"/>
    </location>
</feature>
<organism evidence="2 3">
    <name type="scientific">Rhipicephalus sanguineus</name>
    <name type="common">Brown dog tick</name>
    <name type="synonym">Ixodes sanguineus</name>
    <dbReference type="NCBI Taxonomy" id="34632"/>
    <lineage>
        <taxon>Eukaryota</taxon>
        <taxon>Metazoa</taxon>
        <taxon>Ecdysozoa</taxon>
        <taxon>Arthropoda</taxon>
        <taxon>Chelicerata</taxon>
        <taxon>Arachnida</taxon>
        <taxon>Acari</taxon>
        <taxon>Parasitiformes</taxon>
        <taxon>Ixodida</taxon>
        <taxon>Ixodoidea</taxon>
        <taxon>Ixodidae</taxon>
        <taxon>Rhipicephalinae</taxon>
        <taxon>Rhipicephalus</taxon>
        <taxon>Rhipicephalus</taxon>
    </lineage>
</organism>
<protein>
    <submittedName>
        <fullName evidence="2">Uncharacterized protein</fullName>
    </submittedName>
</protein>
<sequence length="263" mass="29109">MPEAMVEGEVLNQEEAHSPGWNNARKKRPVSPLQATGKQQCAPASAKYAGALKKVAAASRLPTLPADHCRVVVRPGGGLDVRVVRGVDADLPDSELQRLFVPPHNPMLLGVRRINDTTTVILLFNGLKVPNYVRCGMLLLRCTLYKRQIDTCRVCGRVCDRRDLCPTPTEKTKPTPTQPAQTQPSTSKSMTQTTWADRDTNKGETRGPEQSRQLPQHVTDKIQTLERENAQSANPHPPYPLQIQLLRTQQPRVAPRNAGQLKA</sequence>
<proteinExistence type="predicted"/>
<evidence type="ECO:0000313" key="2">
    <source>
        <dbReference type="EMBL" id="KAH7972490.1"/>
    </source>
</evidence>
<feature type="compositionally biased region" description="Low complexity" evidence="1">
    <location>
        <begin position="165"/>
        <end position="189"/>
    </location>
</feature>
<gene>
    <name evidence="2" type="ORF">HPB52_012591</name>
</gene>
<reference evidence="2" key="2">
    <citation type="submission" date="2021-09" db="EMBL/GenBank/DDBJ databases">
        <authorList>
            <person name="Jia N."/>
            <person name="Wang J."/>
            <person name="Shi W."/>
            <person name="Du L."/>
            <person name="Sun Y."/>
            <person name="Zhan W."/>
            <person name="Jiang J."/>
            <person name="Wang Q."/>
            <person name="Zhang B."/>
            <person name="Ji P."/>
            <person name="Sakyi L.B."/>
            <person name="Cui X."/>
            <person name="Yuan T."/>
            <person name="Jiang B."/>
            <person name="Yang W."/>
            <person name="Lam T.T.-Y."/>
            <person name="Chang Q."/>
            <person name="Ding S."/>
            <person name="Wang X."/>
            <person name="Zhu J."/>
            <person name="Ruan X."/>
            <person name="Zhao L."/>
            <person name="Wei J."/>
            <person name="Que T."/>
            <person name="Du C."/>
            <person name="Cheng J."/>
            <person name="Dai P."/>
            <person name="Han X."/>
            <person name="Huang E."/>
            <person name="Gao Y."/>
            <person name="Liu J."/>
            <person name="Shao H."/>
            <person name="Ye R."/>
            <person name="Li L."/>
            <person name="Wei W."/>
            <person name="Wang X."/>
            <person name="Wang C."/>
            <person name="Huo Q."/>
            <person name="Li W."/>
            <person name="Guo W."/>
            <person name="Chen H."/>
            <person name="Chen S."/>
            <person name="Zhou L."/>
            <person name="Zhou L."/>
            <person name="Ni X."/>
            <person name="Tian J."/>
            <person name="Zhou Y."/>
            <person name="Sheng Y."/>
            <person name="Liu T."/>
            <person name="Pan Y."/>
            <person name="Xia L."/>
            <person name="Li J."/>
            <person name="Zhao F."/>
            <person name="Cao W."/>
        </authorList>
    </citation>
    <scope>NUCLEOTIDE SEQUENCE</scope>
    <source>
        <strain evidence="2">Rsan-2018</strain>
        <tissue evidence="2">Larvae</tissue>
    </source>
</reference>
<comment type="caution">
    <text evidence="2">The sequence shown here is derived from an EMBL/GenBank/DDBJ whole genome shotgun (WGS) entry which is preliminary data.</text>
</comment>
<evidence type="ECO:0000313" key="3">
    <source>
        <dbReference type="Proteomes" id="UP000821837"/>
    </source>
</evidence>
<feature type="region of interest" description="Disordered" evidence="1">
    <location>
        <begin position="1"/>
        <end position="38"/>
    </location>
</feature>
<dbReference type="Proteomes" id="UP000821837">
    <property type="component" value="Chromosome 11"/>
</dbReference>
<feature type="compositionally biased region" description="Basic and acidic residues" evidence="1">
    <location>
        <begin position="218"/>
        <end position="229"/>
    </location>
</feature>
<dbReference type="AlphaFoldDB" id="A0A9D4Q9P3"/>
<evidence type="ECO:0000256" key="1">
    <source>
        <dbReference type="SAM" id="MobiDB-lite"/>
    </source>
</evidence>
<name>A0A9D4Q9P3_RHISA</name>
<accession>A0A9D4Q9P3</accession>
<reference evidence="2" key="1">
    <citation type="journal article" date="2020" name="Cell">
        <title>Large-Scale Comparative Analyses of Tick Genomes Elucidate Their Genetic Diversity and Vector Capacities.</title>
        <authorList>
            <consortium name="Tick Genome and Microbiome Consortium (TIGMIC)"/>
            <person name="Jia N."/>
            <person name="Wang J."/>
            <person name="Shi W."/>
            <person name="Du L."/>
            <person name="Sun Y."/>
            <person name="Zhan W."/>
            <person name="Jiang J.F."/>
            <person name="Wang Q."/>
            <person name="Zhang B."/>
            <person name="Ji P."/>
            <person name="Bell-Sakyi L."/>
            <person name="Cui X.M."/>
            <person name="Yuan T.T."/>
            <person name="Jiang B.G."/>
            <person name="Yang W.F."/>
            <person name="Lam T.T."/>
            <person name="Chang Q.C."/>
            <person name="Ding S.J."/>
            <person name="Wang X.J."/>
            <person name="Zhu J.G."/>
            <person name="Ruan X.D."/>
            <person name="Zhao L."/>
            <person name="Wei J.T."/>
            <person name="Ye R.Z."/>
            <person name="Que T.C."/>
            <person name="Du C.H."/>
            <person name="Zhou Y.H."/>
            <person name="Cheng J.X."/>
            <person name="Dai P.F."/>
            <person name="Guo W.B."/>
            <person name="Han X.H."/>
            <person name="Huang E.J."/>
            <person name="Li L.F."/>
            <person name="Wei W."/>
            <person name="Gao Y.C."/>
            <person name="Liu J.Z."/>
            <person name="Shao H.Z."/>
            <person name="Wang X."/>
            <person name="Wang C.C."/>
            <person name="Yang T.C."/>
            <person name="Huo Q.B."/>
            <person name="Li W."/>
            <person name="Chen H.Y."/>
            <person name="Chen S.E."/>
            <person name="Zhou L.G."/>
            <person name="Ni X.B."/>
            <person name="Tian J.H."/>
            <person name="Sheng Y."/>
            <person name="Liu T."/>
            <person name="Pan Y.S."/>
            <person name="Xia L.Y."/>
            <person name="Li J."/>
            <person name="Zhao F."/>
            <person name="Cao W.C."/>
        </authorList>
    </citation>
    <scope>NUCLEOTIDE SEQUENCE</scope>
    <source>
        <strain evidence="2">Rsan-2018</strain>
    </source>
</reference>
<keyword evidence="3" id="KW-1185">Reference proteome</keyword>
<feature type="region of interest" description="Disordered" evidence="1">
    <location>
        <begin position="165"/>
        <end position="242"/>
    </location>
</feature>